<name>A0A8J4WYG7_CLAMG</name>
<reference evidence="1" key="1">
    <citation type="submission" date="2020-07" db="EMBL/GenBank/DDBJ databases">
        <title>Clarias magur genome sequencing, assembly and annotation.</title>
        <authorList>
            <person name="Kushwaha B."/>
            <person name="Kumar R."/>
            <person name="Das P."/>
            <person name="Joshi C.G."/>
            <person name="Kumar D."/>
            <person name="Nagpure N.S."/>
            <person name="Pandey M."/>
            <person name="Agarwal S."/>
            <person name="Srivastava S."/>
            <person name="Singh M."/>
            <person name="Sahoo L."/>
            <person name="Jayasankar P."/>
            <person name="Meher P.K."/>
            <person name="Koringa P.G."/>
            <person name="Iquebal M.A."/>
            <person name="Das S.P."/>
            <person name="Bit A."/>
            <person name="Patnaik S."/>
            <person name="Patel N."/>
            <person name="Shah T.M."/>
            <person name="Hinsu A."/>
            <person name="Jena J.K."/>
        </authorList>
    </citation>
    <scope>NUCLEOTIDE SEQUENCE</scope>
    <source>
        <strain evidence="1">CIFAMagur01</strain>
        <tissue evidence="1">Testis</tissue>
    </source>
</reference>
<sequence>MTAGISCSCMENTAPHFPHLHTNKPPIWLIGRALARVQAADSGETLNATGSYETGSCPPP</sequence>
<dbReference type="AlphaFoldDB" id="A0A8J4WYG7"/>
<evidence type="ECO:0000313" key="1">
    <source>
        <dbReference type="EMBL" id="KAF5896312.1"/>
    </source>
</evidence>
<proteinExistence type="predicted"/>
<feature type="non-terminal residue" evidence="1">
    <location>
        <position position="60"/>
    </location>
</feature>
<dbReference type="Proteomes" id="UP000727407">
    <property type="component" value="Unassembled WGS sequence"/>
</dbReference>
<comment type="caution">
    <text evidence="1">The sequence shown here is derived from an EMBL/GenBank/DDBJ whole genome shotgun (WGS) entry which is preliminary data.</text>
</comment>
<protein>
    <submittedName>
        <fullName evidence="1">Uncharacterized protein</fullName>
    </submittedName>
</protein>
<gene>
    <name evidence="1" type="ORF">DAT39_013965</name>
</gene>
<keyword evidence="2" id="KW-1185">Reference proteome</keyword>
<accession>A0A8J4WYG7</accession>
<evidence type="ECO:0000313" key="2">
    <source>
        <dbReference type="Proteomes" id="UP000727407"/>
    </source>
</evidence>
<organism evidence="1 2">
    <name type="scientific">Clarias magur</name>
    <name type="common">Asian catfish</name>
    <name type="synonym">Macropteronotus magur</name>
    <dbReference type="NCBI Taxonomy" id="1594786"/>
    <lineage>
        <taxon>Eukaryota</taxon>
        <taxon>Metazoa</taxon>
        <taxon>Chordata</taxon>
        <taxon>Craniata</taxon>
        <taxon>Vertebrata</taxon>
        <taxon>Euteleostomi</taxon>
        <taxon>Actinopterygii</taxon>
        <taxon>Neopterygii</taxon>
        <taxon>Teleostei</taxon>
        <taxon>Ostariophysi</taxon>
        <taxon>Siluriformes</taxon>
        <taxon>Clariidae</taxon>
        <taxon>Clarias</taxon>
    </lineage>
</organism>
<dbReference type="EMBL" id="QNUK01000281">
    <property type="protein sequence ID" value="KAF5896312.1"/>
    <property type="molecule type" value="Genomic_DNA"/>
</dbReference>